<name>A0AAV3ATP7_PYXAD</name>
<dbReference type="EMBL" id="DYDO01000002">
    <property type="protein sequence ID" value="DBA29919.1"/>
    <property type="molecule type" value="Genomic_DNA"/>
</dbReference>
<organism evidence="1 2">
    <name type="scientific">Pyxicephalus adspersus</name>
    <name type="common">African bullfrog</name>
    <dbReference type="NCBI Taxonomy" id="30357"/>
    <lineage>
        <taxon>Eukaryota</taxon>
        <taxon>Metazoa</taxon>
        <taxon>Chordata</taxon>
        <taxon>Craniata</taxon>
        <taxon>Vertebrata</taxon>
        <taxon>Euteleostomi</taxon>
        <taxon>Amphibia</taxon>
        <taxon>Batrachia</taxon>
        <taxon>Anura</taxon>
        <taxon>Neobatrachia</taxon>
        <taxon>Ranoidea</taxon>
        <taxon>Pyxicephalidae</taxon>
        <taxon>Pyxicephalinae</taxon>
        <taxon>Pyxicephalus</taxon>
    </lineage>
</organism>
<accession>A0AAV3ATP7</accession>
<dbReference type="AlphaFoldDB" id="A0AAV3ATP7"/>
<reference evidence="1" key="1">
    <citation type="thesis" date="2020" institute="ProQuest LLC" country="789 East Eisenhower Parkway, Ann Arbor, MI, USA">
        <title>Comparative Genomics and Chromosome Evolution.</title>
        <authorList>
            <person name="Mudd A.B."/>
        </authorList>
    </citation>
    <scope>NUCLEOTIDE SEQUENCE</scope>
    <source>
        <strain evidence="1">1538</strain>
        <tissue evidence="1">Blood</tissue>
    </source>
</reference>
<gene>
    <name evidence="1" type="ORF">GDO54_005970</name>
</gene>
<proteinExistence type="predicted"/>
<comment type="caution">
    <text evidence="1">The sequence shown here is derived from an EMBL/GenBank/DDBJ whole genome shotgun (WGS) entry which is preliminary data.</text>
</comment>
<evidence type="ECO:0000313" key="2">
    <source>
        <dbReference type="Proteomes" id="UP001181693"/>
    </source>
</evidence>
<evidence type="ECO:0000313" key="1">
    <source>
        <dbReference type="EMBL" id="DBA29919.1"/>
    </source>
</evidence>
<sequence>MPIATATQNSGHHGCCCRCSQANGSSGAKLLIIFMMTPPRMHYKAATEKKDACGLCTVQGGINNLGFQGTSVFPQLINVIQFQLPYCQGPEYTHNAICPGFMPQQSKASL</sequence>
<dbReference type="Proteomes" id="UP001181693">
    <property type="component" value="Unassembled WGS sequence"/>
</dbReference>
<keyword evidence="2" id="KW-1185">Reference proteome</keyword>
<protein>
    <submittedName>
        <fullName evidence="1">Uncharacterized protein</fullName>
    </submittedName>
</protein>